<name>A0A3A1P1A8_9SPHN</name>
<comment type="caution">
    <text evidence="1">The sequence shown here is derived from an EMBL/GenBank/DDBJ whole genome shotgun (WGS) entry which is preliminary data.</text>
</comment>
<sequence length="854" mass="87981">MGAPLILIEASPRRVSTGATETVRLAGGGGIKPYHYGGHHWRAGIAKLPTIVTALDFENGEFGTGAVPAASEVRWSPSSKADLAEMAAFLWKDAAITMRIGPEPTEGELPPVVLTGKVLETPIADGVMTIQFSDPAADLKKPLLTDRFAGTGGLEGPADWAGRIKQRSLGAVWNVPGEPLDPANNIWCFADPSRPLHAFDAVRDRGAAAASLTLLGWQGSAEATFAALQAAEAPQGGGVVAPSIACVKWWSAHARAITADIRGEVGSGYVETSAELAERIVAAAGGPAFTAGNVAQATILRPAPAGWLLKDETVTAASVLDQLLGNVSLLWVIEAAGTISIREWAWGAPVASARIVKASRVASFSPMGTRRLGYRRNELVMPRSSLAAIVLYGDGTPIEDLKPAQPGADVTGDNTSKDTENVNGVPASQVAQAVSDLADLQADVTAAEIAVAAAEAQIADLFATYGDTAGAAESAALAASHAGDAAASATVASTQQVIATDAAAAALDSYNLTASIVADQSDTIGTLSASVSSQASALATLETSFASLNTTVASHGVSISQQTTAITTLNGNVATLFGRWSVTVNVNGHVTGVALNNNGQTGAFAVLADVFSVTSPSGGYGLTWVGGILWNRGPSNSVLMGHNFGTSNDLLLWAGPTPSSPANVSKGSGVFWVDKNGSAQFGGSLPPGSVGNNELANGAITGVKIGNLEVTNAKIGNLQVGTSKIGFDAVTKINYVETGLIYINNNVQVTIASLTVTKDEADSVLKITVHSNARLQDNARRTNYIYVGGTVVWSSTTWPAGDDTTWSTEAYKAVVAGLSAGSHTISFRTTLFNGATTNFSHMSNTILEVEERKR</sequence>
<organism evidence="1 2">
    <name type="scientific">Aurantiacibacter xanthus</name>
    <dbReference type="NCBI Taxonomy" id="1784712"/>
    <lineage>
        <taxon>Bacteria</taxon>
        <taxon>Pseudomonadati</taxon>
        <taxon>Pseudomonadota</taxon>
        <taxon>Alphaproteobacteria</taxon>
        <taxon>Sphingomonadales</taxon>
        <taxon>Erythrobacteraceae</taxon>
        <taxon>Aurantiacibacter</taxon>
    </lineage>
</organism>
<dbReference type="EMBL" id="QXFM01000114">
    <property type="protein sequence ID" value="RIV82947.1"/>
    <property type="molecule type" value="Genomic_DNA"/>
</dbReference>
<evidence type="ECO:0000313" key="1">
    <source>
        <dbReference type="EMBL" id="RIV82947.1"/>
    </source>
</evidence>
<reference evidence="1 2" key="1">
    <citation type="submission" date="2018-08" db="EMBL/GenBank/DDBJ databases">
        <title>Erythrobacter zhengii sp.nov., a bacterium isolated from deep-sea sediment.</title>
        <authorList>
            <person name="Fang C."/>
            <person name="Wu Y.-H."/>
            <person name="Sun C."/>
            <person name="Wang H."/>
            <person name="Cheng H."/>
            <person name="Meng F.-X."/>
            <person name="Wang C.-S."/>
            <person name="Xu X.-W."/>
        </authorList>
    </citation>
    <scope>NUCLEOTIDE SEQUENCE [LARGE SCALE GENOMIC DNA]</scope>
    <source>
        <strain evidence="1 2">CCTCC AB 2015396</strain>
    </source>
</reference>
<accession>A0A3A1P1A8</accession>
<proteinExistence type="predicted"/>
<protein>
    <recommendedName>
        <fullName evidence="3">Tip attachment protein J domain-containing protein</fullName>
    </recommendedName>
</protein>
<dbReference type="OrthoDB" id="7595359at2"/>
<keyword evidence="2" id="KW-1185">Reference proteome</keyword>
<gene>
    <name evidence="1" type="ORF">D2V17_14185</name>
</gene>
<dbReference type="Proteomes" id="UP000265366">
    <property type="component" value="Unassembled WGS sequence"/>
</dbReference>
<evidence type="ECO:0008006" key="3">
    <source>
        <dbReference type="Google" id="ProtNLM"/>
    </source>
</evidence>
<dbReference type="RefSeq" id="WP_119593458.1">
    <property type="nucleotide sequence ID" value="NZ_QXFM01000114.1"/>
</dbReference>
<dbReference type="AlphaFoldDB" id="A0A3A1P1A8"/>
<evidence type="ECO:0000313" key="2">
    <source>
        <dbReference type="Proteomes" id="UP000265366"/>
    </source>
</evidence>